<proteinExistence type="predicted"/>
<sequence>MNNRTRGNSRRGLSRRGCGQYSAGGNMGHPQIRCLKATLRPTSLFLSLLLPQLWHTQRVDKFLTLRRPIHMCILLLTSRWCTKTRCRQVIILTRILCLHTCLHPNSVRLIMQLKVKRICLNSHRVKAIIQLKSQANTMVPVCVAAIAVSFKLAAGAMEEVTGDSQIGVCWAVAITRES</sequence>
<evidence type="ECO:0000256" key="1">
    <source>
        <dbReference type="SAM" id="MobiDB-lite"/>
    </source>
</evidence>
<dbReference type="PaxDb" id="5507-FOXG_07571P0"/>
<protein>
    <submittedName>
        <fullName evidence="2">Uncharacterized protein</fullName>
    </submittedName>
</protein>
<name>F9FDP8_FUSOF</name>
<dbReference type="AlphaFoldDB" id="F9FDP8"/>
<feature type="region of interest" description="Disordered" evidence="1">
    <location>
        <begin position="1"/>
        <end position="24"/>
    </location>
</feature>
<comment type="caution">
    <text evidence="2">The sequence shown here is derived from an EMBL/GenBank/DDBJ whole genome shotgun (WGS) entry which is preliminary data.</text>
</comment>
<accession>F9FDP8</accession>
<dbReference type="EMBL" id="AFQF01001457">
    <property type="protein sequence ID" value="EGU84945.1"/>
    <property type="molecule type" value="Genomic_DNA"/>
</dbReference>
<evidence type="ECO:0000313" key="2">
    <source>
        <dbReference type="EMBL" id="EGU84945.1"/>
    </source>
</evidence>
<reference evidence="2" key="1">
    <citation type="journal article" date="2012" name="Mol. Plant Microbe Interact.">
        <title>A highly conserved effector in Fusarium oxysporum is required for full virulence on Arabidopsis.</title>
        <authorList>
            <person name="Thatcher L.F."/>
            <person name="Gardiner D.M."/>
            <person name="Kazan K."/>
            <person name="Manners J."/>
        </authorList>
    </citation>
    <scope>NUCLEOTIDE SEQUENCE [LARGE SCALE GENOMIC DNA]</scope>
    <source>
        <strain evidence="2">Fo5176</strain>
    </source>
</reference>
<organism evidence="2">
    <name type="scientific">Fusarium oxysporum (strain Fo5176)</name>
    <name type="common">Fusarium vascular wilt</name>
    <dbReference type="NCBI Taxonomy" id="660025"/>
    <lineage>
        <taxon>Eukaryota</taxon>
        <taxon>Fungi</taxon>
        <taxon>Dikarya</taxon>
        <taxon>Ascomycota</taxon>
        <taxon>Pezizomycotina</taxon>
        <taxon>Sordariomycetes</taxon>
        <taxon>Hypocreomycetidae</taxon>
        <taxon>Hypocreales</taxon>
        <taxon>Nectriaceae</taxon>
        <taxon>Fusarium</taxon>
        <taxon>Fusarium oxysporum species complex</taxon>
    </lineage>
</organism>
<gene>
    <name evidence="2" type="ORF">FOXB_04526</name>
</gene>